<keyword evidence="3 9" id="KW-0812">Transmembrane</keyword>
<keyword evidence="9" id="KW-0653">Protein transport</keyword>
<dbReference type="PANTHER" id="PTHR13032:SF6">
    <property type="entry name" value="MITOCHONDRIAL IMPORT INNER MEMBRANE TRANSLOCASE SUBUNIT TIM21"/>
    <property type="match status" value="1"/>
</dbReference>
<dbReference type="Proteomes" id="UP001630127">
    <property type="component" value="Unassembled WGS sequence"/>
</dbReference>
<dbReference type="EMBL" id="JBJUIK010000010">
    <property type="protein sequence ID" value="KAL3516884.1"/>
    <property type="molecule type" value="Genomic_DNA"/>
</dbReference>
<dbReference type="FunFam" id="3.10.450.320:FF:000002">
    <property type="entry name" value="Mitochondrial import inner membrane translocase subunit tim21"/>
    <property type="match status" value="1"/>
</dbReference>
<evidence type="ECO:0000313" key="11">
    <source>
        <dbReference type="EMBL" id="KAL3516884.1"/>
    </source>
</evidence>
<sequence length="310" mass="34348">MQHLRRTGLSLLKNNNRLSTCLKSYNGLGSSFLDFLPSKSVSEMGFSPFSSTPLGKPSTNNLAKREMMNYGTNYVRDGSYASGVKHEAGGLPVLLKEWWSRRNFITSQSPFQPSRMSGINSNTSVSARSFSSKASESNGQNQSEGRKDVTTVEDPFDAPTYNIPEKPVTFVEGASYTVFILVGLGIAAAAAYAVLTELVFQPKEYKIFGKALERVQNDGQVRVRIGSPITGYGSESRNRAARQRIPNRIWTKDGVEHVAVDFFIRGPQGAGKVYAEMFKDEDKQWKFVSLLVELTSPSRQMLLLESYIPA</sequence>
<evidence type="ECO:0000256" key="3">
    <source>
        <dbReference type="ARBA" id="ARBA00022692"/>
    </source>
</evidence>
<evidence type="ECO:0000256" key="2">
    <source>
        <dbReference type="ARBA" id="ARBA00010867"/>
    </source>
</evidence>
<comment type="subcellular location">
    <subcellularLocation>
        <location evidence="1 9">Mitochondrion inner membrane</location>
        <topology evidence="1 9">Single-pass membrane protein</topology>
    </subcellularLocation>
</comment>
<evidence type="ECO:0000256" key="10">
    <source>
        <dbReference type="SAM" id="MobiDB-lite"/>
    </source>
</evidence>
<feature type="region of interest" description="Disordered" evidence="10">
    <location>
        <begin position="112"/>
        <end position="158"/>
    </location>
</feature>
<keyword evidence="5" id="KW-0809">Transit peptide</keyword>
<dbReference type="AlphaFoldDB" id="A0ABD2ZBN6"/>
<keyword evidence="4 9" id="KW-0999">Mitochondrion inner membrane</keyword>
<evidence type="ECO:0000313" key="12">
    <source>
        <dbReference type="Proteomes" id="UP001630127"/>
    </source>
</evidence>
<feature type="compositionally biased region" description="Low complexity" evidence="10">
    <location>
        <begin position="124"/>
        <end position="137"/>
    </location>
</feature>
<evidence type="ECO:0000256" key="9">
    <source>
        <dbReference type="RuleBase" id="RU367142"/>
    </source>
</evidence>
<comment type="similarity">
    <text evidence="2 9">Belongs to the TIM21 family.</text>
</comment>
<reference evidence="11 12" key="1">
    <citation type="submission" date="2024-11" db="EMBL/GenBank/DDBJ databases">
        <title>A near-complete genome assembly of Cinchona calisaya.</title>
        <authorList>
            <person name="Lian D.C."/>
            <person name="Zhao X.W."/>
            <person name="Wei L."/>
        </authorList>
    </citation>
    <scope>NUCLEOTIDE SEQUENCE [LARGE SCALE GENOMIC DNA]</scope>
    <source>
        <tissue evidence="11">Nenye</tissue>
    </source>
</reference>
<dbReference type="Pfam" id="PF08294">
    <property type="entry name" value="TIM21"/>
    <property type="match status" value="1"/>
</dbReference>
<keyword evidence="7 9" id="KW-0496">Mitochondrion</keyword>
<name>A0ABD2ZBN6_9GENT</name>
<evidence type="ECO:0000256" key="7">
    <source>
        <dbReference type="ARBA" id="ARBA00023128"/>
    </source>
</evidence>
<evidence type="ECO:0000256" key="6">
    <source>
        <dbReference type="ARBA" id="ARBA00022989"/>
    </source>
</evidence>
<evidence type="ECO:0000256" key="1">
    <source>
        <dbReference type="ARBA" id="ARBA00004434"/>
    </source>
</evidence>
<proteinExistence type="inferred from homology"/>
<keyword evidence="12" id="KW-1185">Reference proteome</keyword>
<protein>
    <recommendedName>
        <fullName evidence="9">Mitochondrial import inner membrane translocase subunit Tim21</fullName>
    </recommendedName>
</protein>
<keyword evidence="8 9" id="KW-0472">Membrane</keyword>
<keyword evidence="9" id="KW-0813">Transport</keyword>
<accession>A0ABD2ZBN6</accession>
<dbReference type="PANTHER" id="PTHR13032">
    <property type="entry name" value="MITOCHONDRIAL IMPORT INNER MEMBRANE TRANSLOCASE SUBUNIT TIM21"/>
    <property type="match status" value="1"/>
</dbReference>
<feature type="transmembrane region" description="Helical" evidence="9">
    <location>
        <begin position="176"/>
        <end position="200"/>
    </location>
</feature>
<evidence type="ECO:0000256" key="5">
    <source>
        <dbReference type="ARBA" id="ARBA00022946"/>
    </source>
</evidence>
<comment type="function">
    <text evidence="9">Essential component of the TIM23 complex, a complex that mediates the translocation of transit peptide-containing proteins across the mitochondrial inner membrane.</text>
</comment>
<organism evidence="11 12">
    <name type="scientific">Cinchona calisaya</name>
    <dbReference type="NCBI Taxonomy" id="153742"/>
    <lineage>
        <taxon>Eukaryota</taxon>
        <taxon>Viridiplantae</taxon>
        <taxon>Streptophyta</taxon>
        <taxon>Embryophyta</taxon>
        <taxon>Tracheophyta</taxon>
        <taxon>Spermatophyta</taxon>
        <taxon>Magnoliopsida</taxon>
        <taxon>eudicotyledons</taxon>
        <taxon>Gunneridae</taxon>
        <taxon>Pentapetalae</taxon>
        <taxon>asterids</taxon>
        <taxon>lamiids</taxon>
        <taxon>Gentianales</taxon>
        <taxon>Rubiaceae</taxon>
        <taxon>Cinchonoideae</taxon>
        <taxon>Cinchoneae</taxon>
        <taxon>Cinchona</taxon>
    </lineage>
</organism>
<dbReference type="GO" id="GO:0030150">
    <property type="term" value="P:protein import into mitochondrial matrix"/>
    <property type="evidence" value="ECO:0007669"/>
    <property type="project" value="UniProtKB-UniRule"/>
</dbReference>
<dbReference type="InterPro" id="IPR038552">
    <property type="entry name" value="Tim21_IMS_sf"/>
</dbReference>
<evidence type="ECO:0000256" key="8">
    <source>
        <dbReference type="ARBA" id="ARBA00023136"/>
    </source>
</evidence>
<feature type="compositionally biased region" description="Polar residues" evidence="10">
    <location>
        <begin position="112"/>
        <end position="123"/>
    </location>
</feature>
<keyword evidence="9" id="KW-0811">Translocation</keyword>
<dbReference type="InterPro" id="IPR013261">
    <property type="entry name" value="Tim21"/>
</dbReference>
<comment type="caution">
    <text evidence="11">The sequence shown here is derived from an EMBL/GenBank/DDBJ whole genome shotgun (WGS) entry which is preliminary data.</text>
</comment>
<dbReference type="Gene3D" id="3.10.450.320">
    <property type="entry name" value="Mitochondrial import inner membrane translocase subunit Tim21"/>
    <property type="match status" value="1"/>
</dbReference>
<dbReference type="GO" id="GO:0005744">
    <property type="term" value="C:TIM23 mitochondrial import inner membrane translocase complex"/>
    <property type="evidence" value="ECO:0007669"/>
    <property type="project" value="UniProtKB-UniRule"/>
</dbReference>
<evidence type="ECO:0000256" key="4">
    <source>
        <dbReference type="ARBA" id="ARBA00022792"/>
    </source>
</evidence>
<keyword evidence="6 9" id="KW-1133">Transmembrane helix</keyword>
<comment type="subunit">
    <text evidence="9">Component of the TIM23 complex.</text>
</comment>
<gene>
    <name evidence="11" type="ORF">ACH5RR_023786</name>
</gene>